<accession>G4WV31</accession>
<dbReference type="EMBL" id="JF429404">
    <property type="protein sequence ID" value="AEQ20283.1"/>
    <property type="molecule type" value="Genomic_DNA"/>
</dbReference>
<evidence type="ECO:0008006" key="3">
    <source>
        <dbReference type="Google" id="ProtNLM"/>
    </source>
</evidence>
<reference evidence="2" key="2">
    <citation type="journal article" date="2011" name="J. Bacteriol.">
        <title>Long-chain N-acyl amino acid synthases are linked to the putative PEP-CTERM/exosortase protein-sorting system in Gram-negative bacteria.</title>
        <authorList>
            <person name="Craig J.W."/>
            <person name="Cherry M.A."/>
            <person name="Brady S.F."/>
        </authorList>
    </citation>
    <scope>NUCLEOTIDE SEQUENCE</scope>
</reference>
<dbReference type="PANTHER" id="PTHR31126">
    <property type="entry name" value="TYROSINE-PROTEIN PHOSPHATASE"/>
    <property type="match status" value="1"/>
</dbReference>
<comment type="similarity">
    <text evidence="1">Belongs to the protein-tyrosine phosphatase family.</text>
</comment>
<protein>
    <recommendedName>
        <fullName evidence="3">Tyrosine specific protein phosphatases domain-containing protein</fullName>
    </recommendedName>
</protein>
<reference evidence="2" key="1">
    <citation type="journal article" date="2004" name="Appl. Environ. Microbiol.">
        <title>Long-chain N-acyltyrosine synthases from environmental DNA.</title>
        <authorList>
            <person name="Brady S.F."/>
            <person name="Chao C.J."/>
            <person name="Clardy J."/>
        </authorList>
    </citation>
    <scope>NUCLEOTIDE SEQUENCE</scope>
</reference>
<organism evidence="2">
    <name type="scientific">uncultured bacterium CSLG7</name>
    <dbReference type="NCBI Taxonomy" id="1091577"/>
    <lineage>
        <taxon>Bacteria</taxon>
        <taxon>environmental samples</taxon>
    </lineage>
</organism>
<dbReference type="AlphaFoldDB" id="G4WV31"/>
<dbReference type="SUPFAM" id="SSF52799">
    <property type="entry name" value="(Phosphotyrosine protein) phosphatases II"/>
    <property type="match status" value="1"/>
</dbReference>
<dbReference type="GO" id="GO:0016791">
    <property type="term" value="F:phosphatase activity"/>
    <property type="evidence" value="ECO:0007669"/>
    <property type="project" value="TreeGrafter"/>
</dbReference>
<dbReference type="PANTHER" id="PTHR31126:SF1">
    <property type="entry name" value="TYROSINE SPECIFIC PROTEIN PHOSPHATASES DOMAIN-CONTAINING PROTEIN"/>
    <property type="match status" value="1"/>
</dbReference>
<dbReference type="InterPro" id="IPR004861">
    <property type="entry name" value="Siw14-like"/>
</dbReference>
<dbReference type="Pfam" id="PF03162">
    <property type="entry name" value="Y_phosphatase2"/>
    <property type="match status" value="1"/>
</dbReference>
<dbReference type="InterPro" id="IPR029021">
    <property type="entry name" value="Prot-tyrosine_phosphatase-like"/>
</dbReference>
<sequence>MMKPLVTALLLFGGIPAPGQVLQAIDASNLPHELTAAGAKLKHFAQVDDGVYKGSAPRSDADYRFLQSLHVKYIVDLQVFPFMSFFEKRKAKRYGITVIPGIMNASPISPSEKHVDKVLATLRDQRFHPIYFHCRFGRDRTNVIAALYKMYFLGMSPQDAPQYLRDSGYGYKYGWLRSGLTRYLKRHPTPPASLVLAAETQ</sequence>
<evidence type="ECO:0000256" key="1">
    <source>
        <dbReference type="ARBA" id="ARBA00009580"/>
    </source>
</evidence>
<proteinExistence type="inferred from homology"/>
<dbReference type="Gene3D" id="3.90.190.10">
    <property type="entry name" value="Protein tyrosine phosphatase superfamily"/>
    <property type="match status" value="1"/>
</dbReference>
<name>G4WV31_9BACT</name>
<evidence type="ECO:0000313" key="2">
    <source>
        <dbReference type="EMBL" id="AEQ20283.1"/>
    </source>
</evidence>